<keyword evidence="3" id="KW-0479">Metal-binding</keyword>
<evidence type="ECO:0000256" key="4">
    <source>
        <dbReference type="ARBA" id="ARBA00022842"/>
    </source>
</evidence>
<evidence type="ECO:0000256" key="1">
    <source>
        <dbReference type="ARBA" id="ARBA00001946"/>
    </source>
</evidence>
<dbReference type="PIRSF" id="PIRSF036498">
    <property type="entry name" value="Ent-kaurene_synthase_fungi"/>
    <property type="match status" value="1"/>
</dbReference>
<keyword evidence="8" id="KW-1185">Reference proteome</keyword>
<comment type="cofactor">
    <cofactor evidence="1">
        <name>Mg(2+)</name>
        <dbReference type="ChEBI" id="CHEBI:18420"/>
    </cofactor>
</comment>
<dbReference type="GO" id="GO:0000287">
    <property type="term" value="F:magnesium ion binding"/>
    <property type="evidence" value="ECO:0007669"/>
    <property type="project" value="TreeGrafter"/>
</dbReference>
<dbReference type="GO" id="GO:0016102">
    <property type="term" value="P:diterpenoid biosynthetic process"/>
    <property type="evidence" value="ECO:0007669"/>
    <property type="project" value="TreeGrafter"/>
</dbReference>
<reference evidence="7" key="1">
    <citation type="submission" date="2023-06" db="EMBL/GenBank/DDBJ databases">
        <authorList>
            <person name="Noh H."/>
        </authorList>
    </citation>
    <scope>NUCLEOTIDE SEQUENCE</scope>
    <source>
        <strain evidence="7">DUCC20226</strain>
    </source>
</reference>
<dbReference type="InterPro" id="IPR050148">
    <property type="entry name" value="Terpene_synthase-like"/>
</dbReference>
<sequence>MDVDDHSRLQDLAVALIRQAAEGYSPKYGYGSMSCAAYDTAWVSLVAKSFNGTKKWLFPQSFKFLLENQENDGSWGRQTSPVDRILNTAAPLLSLRRHAREPLQLHDVCEDRDLDDRIHRATLSLQRQLSDWDIASTAHVGFEIIVPALLNLLAAEGLCFSFKAQDELMKVNAAKLKRFDPEVLLYGKHKTTLLHSLEAFVGIIDFDKVVHHKVGGSFMASPSATAAYLMNASCWDDEAEDYIKNVIVNGSGRGHGAVPSAYPSSNFEYSWLLSTLLHAGFTAKDIECPELCDVAGMLENSFIEGQGTIGFARSISSDADDTAKAAFALNKLGYDISVNEMVKEFEVKNHFQTYPSERDASLSANCNVLLALLHQKQVGAYQPQIFKCVKFLTRCWWNTDGPIRDKWNQSHLYSTMLMVQALTEFQAILDQKGLPYGLNTVEMARVSICLFQGCLRTMLQQCEDGSWSHSREQTAYAVLTLGQARRLSTFKHLQSQIDSAIDQAATFIRLHSVDLAQQSLPEFIWTEKVSYTSPLVTEAYCLAALKVATSLVDNPGIVGESLDLGIPSRQRIDKYIWLFHQTPLFRSLPEWQLRASFIEGHLFLPIVNEHRLDVFPRKNMDPDDDYIRLIPFTWTATNNRNFTFASPAWLYDMIMVSVVDYQADEFMEAVAGLTFSEDLSMLVGLIQEVLTPYKIEPASPVTSLIDMSSVQCPRAKLSNIASGDIEEVRTCLRRFASFFLDHPAVRNAQRDDRATAWREVHNYLVAHVRHTQDNMRLNSQEQRRWYVSRNMPYFHWVRSNDDIACPITFGFVTCLVPYLVANPIVERAVIGNESENIFTSSDVSFDSVESKYYADDVCRHITNVTRIYNDCGSVVRDATEKNLNSVNFPEFAVTASGSEKQALHAMGEYERACCQAAFERLEEASLQTATTEAERAKRRRRLDVWKVFLDTADLYGQIYVVRDFTARSVHVRETGIASTAKDVPLVSSSVPLVGGGPMLVT</sequence>
<keyword evidence="5" id="KW-0413">Isomerase</keyword>
<comment type="similarity">
    <text evidence="2">Belongs to the terpene synthase family.</text>
</comment>
<dbReference type="Proteomes" id="UP001265746">
    <property type="component" value="Unassembled WGS sequence"/>
</dbReference>
<accession>A0AAD9S1U2</accession>
<keyword evidence="4" id="KW-0460">Magnesium</keyword>
<dbReference type="Gene3D" id="1.50.10.20">
    <property type="match status" value="1"/>
</dbReference>
<evidence type="ECO:0000256" key="3">
    <source>
        <dbReference type="ARBA" id="ARBA00022723"/>
    </source>
</evidence>
<evidence type="ECO:0000256" key="2">
    <source>
        <dbReference type="ARBA" id="ARBA00006333"/>
    </source>
</evidence>
<dbReference type="AlphaFoldDB" id="A0AAD9S1U2"/>
<dbReference type="EMBL" id="JAUJFL010000013">
    <property type="protein sequence ID" value="KAK2595832.1"/>
    <property type="molecule type" value="Genomic_DNA"/>
</dbReference>
<organism evidence="7 8">
    <name type="scientific">Phomopsis amygdali</name>
    <name type="common">Fusicoccum amygdali</name>
    <dbReference type="NCBI Taxonomy" id="1214568"/>
    <lineage>
        <taxon>Eukaryota</taxon>
        <taxon>Fungi</taxon>
        <taxon>Dikarya</taxon>
        <taxon>Ascomycota</taxon>
        <taxon>Pezizomycotina</taxon>
        <taxon>Sordariomycetes</taxon>
        <taxon>Sordariomycetidae</taxon>
        <taxon>Diaporthales</taxon>
        <taxon>Diaporthaceae</taxon>
        <taxon>Diaporthe</taxon>
    </lineage>
</organism>
<protein>
    <submittedName>
        <fullName evidence="7">Uncharacterized protein</fullName>
    </submittedName>
</protein>
<evidence type="ECO:0000313" key="8">
    <source>
        <dbReference type="Proteomes" id="UP001265746"/>
    </source>
</evidence>
<evidence type="ECO:0000256" key="6">
    <source>
        <dbReference type="ARBA" id="ARBA00023239"/>
    </source>
</evidence>
<gene>
    <name evidence="7" type="ORF">N8I77_013625</name>
</gene>
<keyword evidence="6" id="KW-0456">Lyase</keyword>
<dbReference type="Gene3D" id="1.50.10.160">
    <property type="match status" value="1"/>
</dbReference>
<dbReference type="InterPro" id="IPR008930">
    <property type="entry name" value="Terpenoid_cyclase/PrenylTrfase"/>
</dbReference>
<evidence type="ECO:0000313" key="7">
    <source>
        <dbReference type="EMBL" id="KAK2595832.1"/>
    </source>
</evidence>
<proteinExistence type="inferred from homology"/>
<dbReference type="PANTHER" id="PTHR31739:SF25">
    <property type="entry name" value="(E,E)-GERANYLLINALOOL SYNTHASE"/>
    <property type="match status" value="1"/>
</dbReference>
<dbReference type="PANTHER" id="PTHR31739">
    <property type="entry name" value="ENT-COPALYL DIPHOSPHATE SYNTHASE, CHLOROPLASTIC"/>
    <property type="match status" value="1"/>
</dbReference>
<dbReference type="InterPro" id="IPR017057">
    <property type="entry name" value="Ent-kaurene_synthase_fun"/>
</dbReference>
<evidence type="ECO:0000256" key="5">
    <source>
        <dbReference type="ARBA" id="ARBA00023235"/>
    </source>
</evidence>
<dbReference type="GO" id="GO:0010333">
    <property type="term" value="F:terpene synthase activity"/>
    <property type="evidence" value="ECO:0007669"/>
    <property type="project" value="InterPro"/>
</dbReference>
<name>A0AAD9S1U2_PHOAM</name>
<comment type="caution">
    <text evidence="7">The sequence shown here is derived from an EMBL/GenBank/DDBJ whole genome shotgun (WGS) entry which is preliminary data.</text>
</comment>
<dbReference type="SUPFAM" id="SSF48239">
    <property type="entry name" value="Terpenoid cyclases/Protein prenyltransferases"/>
    <property type="match status" value="1"/>
</dbReference>
<dbReference type="GO" id="GO:0016853">
    <property type="term" value="F:isomerase activity"/>
    <property type="evidence" value="ECO:0007669"/>
    <property type="project" value="UniProtKB-KW"/>
</dbReference>